<dbReference type="InterPro" id="IPR017850">
    <property type="entry name" value="Alkaline_phosphatase_core_sf"/>
</dbReference>
<comment type="similarity">
    <text evidence="1">Belongs to the sulfatase family.</text>
</comment>
<evidence type="ECO:0000313" key="5">
    <source>
        <dbReference type="Proteomes" id="UP001139199"/>
    </source>
</evidence>
<dbReference type="RefSeq" id="WP_226540919.1">
    <property type="nucleotide sequence ID" value="NZ_JAJAPW010000001.1"/>
</dbReference>
<comment type="caution">
    <text evidence="4">The sequence shown here is derived from an EMBL/GenBank/DDBJ whole genome shotgun (WGS) entry which is preliminary data.</text>
</comment>
<accession>A0A9X1L0R7</accession>
<keyword evidence="5" id="KW-1185">Reference proteome</keyword>
<dbReference type="Gene3D" id="3.40.720.10">
    <property type="entry name" value="Alkaline Phosphatase, subunit A"/>
    <property type="match status" value="1"/>
</dbReference>
<evidence type="ECO:0000256" key="2">
    <source>
        <dbReference type="ARBA" id="ARBA00022801"/>
    </source>
</evidence>
<dbReference type="PANTHER" id="PTHR42693:SF53">
    <property type="entry name" value="ENDO-4-O-SULFATASE"/>
    <property type="match status" value="1"/>
</dbReference>
<gene>
    <name evidence="4" type="ORF">LG649_03435</name>
</gene>
<proteinExistence type="inferred from homology"/>
<dbReference type="InterPro" id="IPR000917">
    <property type="entry name" value="Sulfatase_N"/>
</dbReference>
<dbReference type="Gene3D" id="3.30.1120.10">
    <property type="match status" value="1"/>
</dbReference>
<dbReference type="SUPFAM" id="SSF53649">
    <property type="entry name" value="Alkaline phosphatase-like"/>
    <property type="match status" value="1"/>
</dbReference>
<keyword evidence="2" id="KW-0378">Hydrolase</keyword>
<dbReference type="GO" id="GO:0004065">
    <property type="term" value="F:arylsulfatase activity"/>
    <property type="evidence" value="ECO:0007669"/>
    <property type="project" value="TreeGrafter"/>
</dbReference>
<dbReference type="Proteomes" id="UP001139199">
    <property type="component" value="Unassembled WGS sequence"/>
</dbReference>
<dbReference type="CDD" id="cd16146">
    <property type="entry name" value="ARS_like"/>
    <property type="match status" value="1"/>
</dbReference>
<evidence type="ECO:0000313" key="4">
    <source>
        <dbReference type="EMBL" id="MCB4797880.1"/>
    </source>
</evidence>
<dbReference type="InterPro" id="IPR050738">
    <property type="entry name" value="Sulfatase"/>
</dbReference>
<dbReference type="PANTHER" id="PTHR42693">
    <property type="entry name" value="ARYLSULFATASE FAMILY MEMBER"/>
    <property type="match status" value="1"/>
</dbReference>
<sequence>MKINIIVLTLLGFFLIGCKSENNHDENKRNVVFIIGDDYSYGEHGNYGNEFIKTPNIDALASSSVSFENFHVAATCSPSRAQLMSGKHEFRVGVTHTKYPRAYLNLDEKLLPEYFREAGYTTGHFGKWHLGNDVFDDEYSARSRGFETSLVSHYREHFNPDMMLNGKMISYKGYRTDILFDEAAKWIDNQLQEKKSFFCYIATNSAHGPFDCPDEFKEQYLGTQDIKKRETYYGMISNIDMNVGKIINQLKKKGIYENTLLIYMTDNGHVLGGYNAGMRGSKGSQYRGGTRVPCYFHCPEYFEGNRVVDELTGGIDFLPTLSDLCQLNLEKKVDGKSLVPLLLDDNNNFSDRFMVCHVGRWKDGKFEDNKYKKYAIQNKRFRLVDNKYLFDIKNDPNESINVLDQYPELVQKMREFYEDWWMETVPMMVNEERAVLEGGSRLSIEDVEFRKKQDQK</sequence>
<name>A0A9X1L0R7_9FLAO</name>
<organism evidence="4 5">
    <name type="scientific">Neotamlana laminarinivorans</name>
    <dbReference type="NCBI Taxonomy" id="2883124"/>
    <lineage>
        <taxon>Bacteria</taxon>
        <taxon>Pseudomonadati</taxon>
        <taxon>Bacteroidota</taxon>
        <taxon>Flavobacteriia</taxon>
        <taxon>Flavobacteriales</taxon>
        <taxon>Flavobacteriaceae</taxon>
        <taxon>Neotamlana</taxon>
    </lineage>
</organism>
<evidence type="ECO:0000259" key="3">
    <source>
        <dbReference type="Pfam" id="PF00884"/>
    </source>
</evidence>
<feature type="domain" description="Sulfatase N-terminal" evidence="3">
    <location>
        <begin position="29"/>
        <end position="325"/>
    </location>
</feature>
<reference evidence="4" key="1">
    <citation type="submission" date="2021-10" db="EMBL/GenBank/DDBJ databases">
        <title>Tamlana sargassums sp. nov., and Tamlana laminarinivorans sp. nov., two new bacteria isolated from the brown alga.</title>
        <authorList>
            <person name="Li J."/>
        </authorList>
    </citation>
    <scope>NUCLEOTIDE SEQUENCE</scope>
    <source>
        <strain evidence="4">PT2-4</strain>
    </source>
</reference>
<dbReference type="AlphaFoldDB" id="A0A9X1L0R7"/>
<evidence type="ECO:0000256" key="1">
    <source>
        <dbReference type="ARBA" id="ARBA00008779"/>
    </source>
</evidence>
<dbReference type="EMBL" id="JAJAPW010000001">
    <property type="protein sequence ID" value="MCB4797880.1"/>
    <property type="molecule type" value="Genomic_DNA"/>
</dbReference>
<dbReference type="PROSITE" id="PS51257">
    <property type="entry name" value="PROKAR_LIPOPROTEIN"/>
    <property type="match status" value="1"/>
</dbReference>
<protein>
    <submittedName>
        <fullName evidence="4">Arylsulfatase</fullName>
    </submittedName>
</protein>
<dbReference type="Pfam" id="PF00884">
    <property type="entry name" value="Sulfatase"/>
    <property type="match status" value="1"/>
</dbReference>